<gene>
    <name evidence="1" type="ORF">METZ01_LOCUS452237</name>
</gene>
<dbReference type="AlphaFoldDB" id="A0A382ZVE7"/>
<evidence type="ECO:0000313" key="1">
    <source>
        <dbReference type="EMBL" id="SVD99383.1"/>
    </source>
</evidence>
<reference evidence="1" key="1">
    <citation type="submission" date="2018-05" db="EMBL/GenBank/DDBJ databases">
        <authorList>
            <person name="Lanie J.A."/>
            <person name="Ng W.-L."/>
            <person name="Kazmierczak K.M."/>
            <person name="Andrzejewski T.M."/>
            <person name="Davidsen T.M."/>
            <person name="Wayne K.J."/>
            <person name="Tettelin H."/>
            <person name="Glass J.I."/>
            <person name="Rusch D."/>
            <person name="Podicherti R."/>
            <person name="Tsui H.-C.T."/>
            <person name="Winkler M.E."/>
        </authorList>
    </citation>
    <scope>NUCLEOTIDE SEQUENCE</scope>
</reference>
<protein>
    <submittedName>
        <fullName evidence="1">Uncharacterized protein</fullName>
    </submittedName>
</protein>
<name>A0A382ZVE7_9ZZZZ</name>
<sequence length="49" mass="5735">MNFAIWIFDADGLRNETLLFFPDYEGNMQCLPKNACKEVEDFNYEPDGL</sequence>
<feature type="non-terminal residue" evidence="1">
    <location>
        <position position="49"/>
    </location>
</feature>
<organism evidence="1">
    <name type="scientific">marine metagenome</name>
    <dbReference type="NCBI Taxonomy" id="408172"/>
    <lineage>
        <taxon>unclassified sequences</taxon>
        <taxon>metagenomes</taxon>
        <taxon>ecological metagenomes</taxon>
    </lineage>
</organism>
<accession>A0A382ZVE7</accession>
<dbReference type="EMBL" id="UINC01186924">
    <property type="protein sequence ID" value="SVD99383.1"/>
    <property type="molecule type" value="Genomic_DNA"/>
</dbReference>
<proteinExistence type="predicted"/>